<dbReference type="Proteomes" id="UP001303046">
    <property type="component" value="Unassembled WGS sequence"/>
</dbReference>
<protein>
    <submittedName>
        <fullName evidence="1">Uncharacterized protein</fullName>
    </submittedName>
</protein>
<comment type="caution">
    <text evidence="1">The sequence shown here is derived from an EMBL/GenBank/DDBJ whole genome shotgun (WGS) entry which is preliminary data.</text>
</comment>
<organism evidence="1 2">
    <name type="scientific">Necator americanus</name>
    <name type="common">Human hookworm</name>
    <dbReference type="NCBI Taxonomy" id="51031"/>
    <lineage>
        <taxon>Eukaryota</taxon>
        <taxon>Metazoa</taxon>
        <taxon>Ecdysozoa</taxon>
        <taxon>Nematoda</taxon>
        <taxon>Chromadorea</taxon>
        <taxon>Rhabditida</taxon>
        <taxon>Rhabditina</taxon>
        <taxon>Rhabditomorpha</taxon>
        <taxon>Strongyloidea</taxon>
        <taxon>Ancylostomatidae</taxon>
        <taxon>Bunostominae</taxon>
        <taxon>Necator</taxon>
    </lineage>
</organism>
<evidence type="ECO:0000313" key="2">
    <source>
        <dbReference type="Proteomes" id="UP001303046"/>
    </source>
</evidence>
<keyword evidence="2" id="KW-1185">Reference proteome</keyword>
<reference evidence="1 2" key="1">
    <citation type="submission" date="2023-08" db="EMBL/GenBank/DDBJ databases">
        <title>A Necator americanus chromosomal reference genome.</title>
        <authorList>
            <person name="Ilik V."/>
            <person name="Petrzelkova K.J."/>
            <person name="Pardy F."/>
            <person name="Fuh T."/>
            <person name="Niatou-Singa F.S."/>
            <person name="Gouil Q."/>
            <person name="Baker L."/>
            <person name="Ritchie M.E."/>
            <person name="Jex A.R."/>
            <person name="Gazzola D."/>
            <person name="Li H."/>
            <person name="Toshio Fujiwara R."/>
            <person name="Zhan B."/>
            <person name="Aroian R.V."/>
            <person name="Pafco B."/>
            <person name="Schwarz E.M."/>
        </authorList>
    </citation>
    <scope>NUCLEOTIDE SEQUENCE [LARGE SCALE GENOMIC DNA]</scope>
    <source>
        <strain evidence="1 2">Aroian</strain>
        <tissue evidence="1">Whole animal</tissue>
    </source>
</reference>
<accession>A0ABR1E4F3</accession>
<evidence type="ECO:0000313" key="1">
    <source>
        <dbReference type="EMBL" id="KAK6756946.1"/>
    </source>
</evidence>
<proteinExistence type="predicted"/>
<dbReference type="EMBL" id="JAVFWL010000005">
    <property type="protein sequence ID" value="KAK6756946.1"/>
    <property type="molecule type" value="Genomic_DNA"/>
</dbReference>
<sequence>MYKSSFETPKSPLLRKRMIQGGLLSDNTVTHQFLKQNFPTNGPNTSLDPKRIKDIRAQRKITVIENRSAEKEDIMDISNVFLPKKRHFRETEEWRIKKKRVLTKMRALTKINLLLVLSKMSISINRIMTKISNCRMEESVSRCGL</sequence>
<gene>
    <name evidence="1" type="primary">Necator_chrV.g19814</name>
    <name evidence="1" type="ORF">RB195_015022</name>
</gene>
<name>A0ABR1E4F3_NECAM</name>